<keyword evidence="1" id="KW-1133">Transmembrane helix</keyword>
<evidence type="ECO:0000256" key="1">
    <source>
        <dbReference type="SAM" id="Phobius"/>
    </source>
</evidence>
<protein>
    <submittedName>
        <fullName evidence="3">Uncharacterized protein</fullName>
    </submittedName>
</protein>
<keyword evidence="1" id="KW-0472">Membrane</keyword>
<evidence type="ECO:0000313" key="2">
    <source>
        <dbReference type="Proteomes" id="UP000887578"/>
    </source>
</evidence>
<reference evidence="3" key="1">
    <citation type="submission" date="2022-11" db="UniProtKB">
        <authorList>
            <consortium name="WormBaseParasite"/>
        </authorList>
    </citation>
    <scope>IDENTIFICATION</scope>
</reference>
<keyword evidence="1" id="KW-0812">Transmembrane</keyword>
<dbReference type="AlphaFoldDB" id="A0A914PUT5"/>
<name>A0A914PUT5_9BILA</name>
<dbReference type="Proteomes" id="UP000887578">
    <property type="component" value="Unplaced"/>
</dbReference>
<keyword evidence="2" id="KW-1185">Reference proteome</keyword>
<feature type="transmembrane region" description="Helical" evidence="1">
    <location>
        <begin position="56"/>
        <end position="75"/>
    </location>
</feature>
<dbReference type="WBParaSite" id="PDA_v2.g225.t1">
    <property type="protein sequence ID" value="PDA_v2.g225.t1"/>
    <property type="gene ID" value="PDA_v2.g225"/>
</dbReference>
<organism evidence="2 3">
    <name type="scientific">Panagrolaimus davidi</name>
    <dbReference type="NCBI Taxonomy" id="227884"/>
    <lineage>
        <taxon>Eukaryota</taxon>
        <taxon>Metazoa</taxon>
        <taxon>Ecdysozoa</taxon>
        <taxon>Nematoda</taxon>
        <taxon>Chromadorea</taxon>
        <taxon>Rhabditida</taxon>
        <taxon>Tylenchina</taxon>
        <taxon>Panagrolaimomorpha</taxon>
        <taxon>Panagrolaimoidea</taxon>
        <taxon>Panagrolaimidae</taxon>
        <taxon>Panagrolaimus</taxon>
    </lineage>
</organism>
<sequence>MPRHINPFEFPRQQNIETTTPEIAQFKSPQTLLNPNPQFLQIDLISSNYLEEVDTALYICFPLTFILTILIYFIIAKCCGDLPLMPFKGRQKRQMKHIRKINSDISFLDISGWDRDFIDDDGGDGIYGSY</sequence>
<accession>A0A914PUT5</accession>
<proteinExistence type="predicted"/>
<evidence type="ECO:0000313" key="3">
    <source>
        <dbReference type="WBParaSite" id="PDA_v2.g225.t1"/>
    </source>
</evidence>